<gene>
    <name evidence="2" type="ORF">WISP_83790</name>
</gene>
<comment type="caution">
    <text evidence="2">The sequence shown here is derived from an EMBL/GenBank/DDBJ whole genome shotgun (WGS) entry which is preliminary data.</text>
</comment>
<dbReference type="EMBL" id="WHWB01034052">
    <property type="protein sequence ID" value="KAJ7414489.1"/>
    <property type="molecule type" value="Genomic_DNA"/>
</dbReference>
<evidence type="ECO:0000313" key="3">
    <source>
        <dbReference type="Proteomes" id="UP001145742"/>
    </source>
</evidence>
<organism evidence="2 3">
    <name type="scientific">Willisornis vidua</name>
    <name type="common">Xingu scale-backed antbird</name>
    <dbReference type="NCBI Taxonomy" id="1566151"/>
    <lineage>
        <taxon>Eukaryota</taxon>
        <taxon>Metazoa</taxon>
        <taxon>Chordata</taxon>
        <taxon>Craniata</taxon>
        <taxon>Vertebrata</taxon>
        <taxon>Euteleostomi</taxon>
        <taxon>Archelosauria</taxon>
        <taxon>Archosauria</taxon>
        <taxon>Dinosauria</taxon>
        <taxon>Saurischia</taxon>
        <taxon>Theropoda</taxon>
        <taxon>Coelurosauria</taxon>
        <taxon>Aves</taxon>
        <taxon>Neognathae</taxon>
        <taxon>Neoaves</taxon>
        <taxon>Telluraves</taxon>
        <taxon>Australaves</taxon>
        <taxon>Passeriformes</taxon>
        <taxon>Thamnophilidae</taxon>
        <taxon>Willisornis</taxon>
    </lineage>
</organism>
<accession>A0ABQ9D6M0</accession>
<protein>
    <submittedName>
        <fullName evidence="2">Uncharacterized protein</fullName>
    </submittedName>
</protein>
<evidence type="ECO:0000313" key="2">
    <source>
        <dbReference type="EMBL" id="KAJ7414489.1"/>
    </source>
</evidence>
<feature type="region of interest" description="Disordered" evidence="1">
    <location>
        <begin position="1"/>
        <end position="85"/>
    </location>
</feature>
<reference evidence="2" key="1">
    <citation type="submission" date="2019-10" db="EMBL/GenBank/DDBJ databases">
        <authorList>
            <person name="Soares A.E.R."/>
            <person name="Aleixo A."/>
            <person name="Schneider P."/>
            <person name="Miyaki C.Y."/>
            <person name="Schneider M.P."/>
            <person name="Mello C."/>
            <person name="Vasconcelos A.T.R."/>
        </authorList>
    </citation>
    <scope>NUCLEOTIDE SEQUENCE</scope>
    <source>
        <tissue evidence="2">Muscle</tissue>
    </source>
</reference>
<feature type="compositionally biased region" description="Low complexity" evidence="1">
    <location>
        <begin position="8"/>
        <end position="18"/>
    </location>
</feature>
<evidence type="ECO:0000256" key="1">
    <source>
        <dbReference type="SAM" id="MobiDB-lite"/>
    </source>
</evidence>
<sequence length="85" mass="8379">MGSGRGAGPEAAEPGLAPYRGQAQPLPSPGSSGSHSRLATARTDPSDSGPAGSMSGFKCSDTHVSACTETPPVTGLGVPQAREET</sequence>
<dbReference type="Proteomes" id="UP001145742">
    <property type="component" value="Unassembled WGS sequence"/>
</dbReference>
<keyword evidence="3" id="KW-1185">Reference proteome</keyword>
<proteinExistence type="predicted"/>
<name>A0ABQ9D6M0_9PASS</name>